<dbReference type="Pfam" id="PF09285">
    <property type="entry name" value="Elong-fact-P_C"/>
    <property type="match status" value="1"/>
</dbReference>
<dbReference type="AlphaFoldDB" id="T1BGS2"/>
<reference evidence="9" key="1">
    <citation type="submission" date="2013-08" db="EMBL/GenBank/DDBJ databases">
        <authorList>
            <person name="Mendez C."/>
            <person name="Richter M."/>
            <person name="Ferrer M."/>
            <person name="Sanchez J."/>
        </authorList>
    </citation>
    <scope>NUCLEOTIDE SEQUENCE</scope>
</reference>
<dbReference type="GO" id="GO:0005829">
    <property type="term" value="C:cytosol"/>
    <property type="evidence" value="ECO:0007669"/>
    <property type="project" value="UniProtKB-ARBA"/>
</dbReference>
<dbReference type="PIRSF" id="PIRSF005901">
    <property type="entry name" value="EF-P"/>
    <property type="match status" value="1"/>
</dbReference>
<reference evidence="9" key="2">
    <citation type="journal article" date="2014" name="ISME J.">
        <title>Microbial stratification in low pH oxic and suboxic macroscopic growths along an acid mine drainage.</title>
        <authorList>
            <person name="Mendez-Garcia C."/>
            <person name="Mesa V."/>
            <person name="Sprenger R.R."/>
            <person name="Richter M."/>
            <person name="Diez M.S."/>
            <person name="Solano J."/>
            <person name="Bargiela R."/>
            <person name="Golyshina O.V."/>
            <person name="Manteca A."/>
            <person name="Ramos J.L."/>
            <person name="Gallego J.R."/>
            <person name="Llorente I."/>
            <person name="Martins Dos Santos V.A."/>
            <person name="Jensen O.N."/>
            <person name="Pelaez A.I."/>
            <person name="Sanchez J."/>
            <person name="Ferrer M."/>
        </authorList>
    </citation>
    <scope>NUCLEOTIDE SEQUENCE</scope>
</reference>
<dbReference type="GO" id="GO:0043043">
    <property type="term" value="P:peptide biosynthetic process"/>
    <property type="evidence" value="ECO:0007669"/>
    <property type="project" value="InterPro"/>
</dbReference>
<dbReference type="InterPro" id="IPR020599">
    <property type="entry name" value="Transl_elong_fac_P/YeiP"/>
</dbReference>
<evidence type="ECO:0000256" key="1">
    <source>
        <dbReference type="ARBA" id="ARBA00004496"/>
    </source>
</evidence>
<dbReference type="NCBIfam" id="NF001810">
    <property type="entry name" value="PRK00529.1"/>
    <property type="match status" value="1"/>
</dbReference>
<dbReference type="InterPro" id="IPR013185">
    <property type="entry name" value="Transl_elong_KOW-like"/>
</dbReference>
<dbReference type="FunFam" id="2.40.50.140:FF:000009">
    <property type="entry name" value="Elongation factor P"/>
    <property type="match status" value="1"/>
</dbReference>
<dbReference type="PROSITE" id="PS01275">
    <property type="entry name" value="EFP"/>
    <property type="match status" value="1"/>
</dbReference>
<evidence type="ECO:0000259" key="7">
    <source>
        <dbReference type="SMART" id="SM00841"/>
    </source>
</evidence>
<dbReference type="Pfam" id="PF08207">
    <property type="entry name" value="EFP_N"/>
    <property type="match status" value="1"/>
</dbReference>
<dbReference type="PANTHER" id="PTHR30053:SF12">
    <property type="entry name" value="ELONGATION FACTOR P (EF-P) FAMILY PROTEIN"/>
    <property type="match status" value="1"/>
</dbReference>
<evidence type="ECO:0000256" key="5">
    <source>
        <dbReference type="ARBA" id="ARBA00022768"/>
    </source>
</evidence>
<feature type="domain" description="Translation elongation factor P/YeiP central" evidence="8">
    <location>
        <begin position="40"/>
        <end position="94"/>
    </location>
</feature>
<dbReference type="CDD" id="cd05794">
    <property type="entry name" value="S1_EF-P_repeat_2"/>
    <property type="match status" value="1"/>
</dbReference>
<dbReference type="EMBL" id="AUZY01006759">
    <property type="protein sequence ID" value="EQD53345.1"/>
    <property type="molecule type" value="Genomic_DNA"/>
</dbReference>
<proteinExistence type="inferred from homology"/>
<dbReference type="SUPFAM" id="SSF50249">
    <property type="entry name" value="Nucleic acid-binding proteins"/>
    <property type="match status" value="2"/>
</dbReference>
<dbReference type="InterPro" id="IPR015365">
    <property type="entry name" value="Elong-fact-P_C"/>
</dbReference>
<evidence type="ECO:0000256" key="2">
    <source>
        <dbReference type="ARBA" id="ARBA00004815"/>
    </source>
</evidence>
<dbReference type="CDD" id="cd04470">
    <property type="entry name" value="S1_EF-P_repeat_1"/>
    <property type="match status" value="1"/>
</dbReference>
<comment type="pathway">
    <text evidence="2">Protein biosynthesis; polypeptide chain elongation.</text>
</comment>
<dbReference type="InterPro" id="IPR001059">
    <property type="entry name" value="Transl_elong_P/YeiP_cen"/>
</dbReference>
<dbReference type="NCBIfam" id="TIGR00038">
    <property type="entry name" value="efp"/>
    <property type="match status" value="1"/>
</dbReference>
<dbReference type="Pfam" id="PF01132">
    <property type="entry name" value="EFP"/>
    <property type="match status" value="1"/>
</dbReference>
<name>T1BGS2_9ZZZZ</name>
<dbReference type="InterPro" id="IPR014722">
    <property type="entry name" value="Rib_uL2_dom2"/>
</dbReference>
<dbReference type="SMART" id="SM01185">
    <property type="entry name" value="EFP"/>
    <property type="match status" value="1"/>
</dbReference>
<organism evidence="9">
    <name type="scientific">mine drainage metagenome</name>
    <dbReference type="NCBI Taxonomy" id="410659"/>
    <lineage>
        <taxon>unclassified sequences</taxon>
        <taxon>metagenomes</taxon>
        <taxon>ecological metagenomes</taxon>
    </lineage>
</organism>
<dbReference type="SMART" id="SM00841">
    <property type="entry name" value="Elong-fact-P_C"/>
    <property type="match status" value="1"/>
</dbReference>
<dbReference type="InterPro" id="IPR008991">
    <property type="entry name" value="Translation_prot_SH3-like_sf"/>
</dbReference>
<dbReference type="Gene3D" id="2.30.30.30">
    <property type="match status" value="1"/>
</dbReference>
<evidence type="ECO:0000259" key="8">
    <source>
        <dbReference type="SMART" id="SM01185"/>
    </source>
</evidence>
<dbReference type="UniPathway" id="UPA00345"/>
<comment type="subcellular location">
    <subcellularLocation>
        <location evidence="1">Cytoplasm</location>
    </subcellularLocation>
</comment>
<gene>
    <name evidence="9" type="ORF">B1B_10314</name>
</gene>
<feature type="non-terminal residue" evidence="9">
    <location>
        <position position="1"/>
    </location>
</feature>
<dbReference type="Gene3D" id="2.40.50.140">
    <property type="entry name" value="Nucleic acid-binding proteins"/>
    <property type="match status" value="2"/>
</dbReference>
<dbReference type="InterPro" id="IPR012340">
    <property type="entry name" value="NA-bd_OB-fold"/>
</dbReference>
<comment type="caution">
    <text evidence="9">The sequence shown here is derived from an EMBL/GenBank/DDBJ whole genome shotgun (WGS) entry which is preliminary data.</text>
</comment>
<keyword evidence="5 9" id="KW-0251">Elongation factor</keyword>
<dbReference type="FunFam" id="2.40.50.140:FF:000004">
    <property type="entry name" value="Elongation factor P"/>
    <property type="match status" value="1"/>
</dbReference>
<sequence length="159" mass="17888">IKLGRGTAVVRTRLRNLDTGSVTEETFRPEERFPRARIERAEVQLLYQDGDHQVVMDTTTFDQFPLTAAQMGDARQYLRESDRLTLLRHDERVLGVELPITVELTVTETDPGFRGDTATGTTKPATLETGLVVDVPLFIGVGDRLRIDTRSGRYLERAS</sequence>
<dbReference type="PANTHER" id="PTHR30053">
    <property type="entry name" value="ELONGATION FACTOR P"/>
    <property type="match status" value="1"/>
</dbReference>
<evidence type="ECO:0000256" key="6">
    <source>
        <dbReference type="ARBA" id="ARBA00022917"/>
    </source>
</evidence>
<dbReference type="SUPFAM" id="SSF50104">
    <property type="entry name" value="Translation proteins SH3-like domain"/>
    <property type="match status" value="1"/>
</dbReference>
<comment type="similarity">
    <text evidence="3">Belongs to the elongation factor P family.</text>
</comment>
<dbReference type="GO" id="GO:0003746">
    <property type="term" value="F:translation elongation factor activity"/>
    <property type="evidence" value="ECO:0007669"/>
    <property type="project" value="UniProtKB-KW"/>
</dbReference>
<accession>T1BGS2</accession>
<protein>
    <submittedName>
        <fullName evidence="9">Translation elongation factor P</fullName>
    </submittedName>
</protein>
<dbReference type="HAMAP" id="MF_00141">
    <property type="entry name" value="EF_P"/>
    <property type="match status" value="1"/>
</dbReference>
<evidence type="ECO:0000313" key="9">
    <source>
        <dbReference type="EMBL" id="EQD53345.1"/>
    </source>
</evidence>
<feature type="domain" description="Elongation factor P C-terminal" evidence="7">
    <location>
        <begin position="102"/>
        <end position="157"/>
    </location>
</feature>
<dbReference type="InterPro" id="IPR011768">
    <property type="entry name" value="Transl_elongation_fac_P"/>
</dbReference>
<keyword evidence="6" id="KW-0648">Protein biosynthesis</keyword>
<dbReference type="InterPro" id="IPR013852">
    <property type="entry name" value="Transl_elong_P/YeiP_CS"/>
</dbReference>
<keyword evidence="4" id="KW-0963">Cytoplasm</keyword>
<evidence type="ECO:0000256" key="3">
    <source>
        <dbReference type="ARBA" id="ARBA00009479"/>
    </source>
</evidence>
<evidence type="ECO:0000256" key="4">
    <source>
        <dbReference type="ARBA" id="ARBA00022490"/>
    </source>
</evidence>